<evidence type="ECO:0000256" key="1">
    <source>
        <dbReference type="SAM" id="MobiDB-lite"/>
    </source>
</evidence>
<feature type="region of interest" description="Disordered" evidence="1">
    <location>
        <begin position="222"/>
        <end position="252"/>
    </location>
</feature>
<dbReference type="EMBL" id="JAWDJO010000158">
    <property type="protein sequence ID" value="KAL1891245.1"/>
    <property type="molecule type" value="Genomic_DNA"/>
</dbReference>
<feature type="compositionally biased region" description="Low complexity" evidence="1">
    <location>
        <begin position="116"/>
        <end position="128"/>
    </location>
</feature>
<feature type="compositionally biased region" description="Polar residues" evidence="1">
    <location>
        <begin position="101"/>
        <end position="115"/>
    </location>
</feature>
<evidence type="ECO:0000313" key="3">
    <source>
        <dbReference type="Proteomes" id="UP001583280"/>
    </source>
</evidence>
<evidence type="ECO:0000313" key="2">
    <source>
        <dbReference type="EMBL" id="KAL1891245.1"/>
    </source>
</evidence>
<feature type="region of interest" description="Disordered" evidence="1">
    <location>
        <begin position="167"/>
        <end position="193"/>
    </location>
</feature>
<feature type="compositionally biased region" description="Polar residues" evidence="1">
    <location>
        <begin position="13"/>
        <end position="28"/>
    </location>
</feature>
<feature type="region of interest" description="Disordered" evidence="1">
    <location>
        <begin position="86"/>
        <end position="128"/>
    </location>
</feature>
<accession>A0ABR3YT99</accession>
<sequence>MRQLPNFPGSFLGASSNNRTQPTSSSALNRILHPYPQPPVPQYGGPAPNSQPEMVLPNPFIQPQYSYSVPSSFAYNQVSANGGPILFDHRGGPISGPFPNSHIQPSQHQSYSINDQQQQQPMQLTSFQSQQQQQQQQQYQYQQQQQEQQQYQQQQYQYQHQQDPIVPVNNHRKRPRSIDEDVGSSSAAAQSSSAFVMPVATSSGTPLRAPVSAYSVYVNPQSADEDEHMHQTHNEEIGSEDEPHHRRPERRKTGEWQKMTDHRERATRILRDPELLLTHAESRQDSVAGTRLHYTRLAAGYAVESHP</sequence>
<gene>
    <name evidence="2" type="ORF">Cpir12675_005035</name>
</gene>
<feature type="region of interest" description="Disordered" evidence="1">
    <location>
        <begin position="1"/>
        <end position="57"/>
    </location>
</feature>
<name>A0ABR3YT99_9PEZI</name>
<reference evidence="2 3" key="1">
    <citation type="journal article" date="2024" name="IMA Fungus">
        <title>IMA Genome - F19 : A genome assembly and annotation guide to empower mycologists, including annotated draft genome sequences of Ceratocystis pirilliformis, Diaporthe australafricana, Fusarium ophioides, Paecilomyces lecythidis, and Sporothrix stenoceras.</title>
        <authorList>
            <person name="Aylward J."/>
            <person name="Wilson A.M."/>
            <person name="Visagie C.M."/>
            <person name="Spraker J."/>
            <person name="Barnes I."/>
            <person name="Buitendag C."/>
            <person name="Ceriani C."/>
            <person name="Del Mar Angel L."/>
            <person name="du Plessis D."/>
            <person name="Fuchs T."/>
            <person name="Gasser K."/>
            <person name="Kramer D."/>
            <person name="Li W."/>
            <person name="Munsamy K."/>
            <person name="Piso A."/>
            <person name="Price J.L."/>
            <person name="Sonnekus B."/>
            <person name="Thomas C."/>
            <person name="van der Nest A."/>
            <person name="van Dijk A."/>
            <person name="van Heerden A."/>
            <person name="van Vuuren N."/>
            <person name="Yilmaz N."/>
            <person name="Duong T.A."/>
            <person name="van der Merwe N.A."/>
            <person name="Wingfield M.J."/>
            <person name="Wingfield B.D."/>
        </authorList>
    </citation>
    <scope>NUCLEOTIDE SEQUENCE [LARGE SCALE GENOMIC DNA]</scope>
    <source>
        <strain evidence="2 3">CMW 12675</strain>
    </source>
</reference>
<feature type="compositionally biased region" description="Basic and acidic residues" evidence="1">
    <location>
        <begin position="227"/>
        <end position="244"/>
    </location>
</feature>
<organism evidence="2 3">
    <name type="scientific">Ceratocystis pirilliformis</name>
    <dbReference type="NCBI Taxonomy" id="259994"/>
    <lineage>
        <taxon>Eukaryota</taxon>
        <taxon>Fungi</taxon>
        <taxon>Dikarya</taxon>
        <taxon>Ascomycota</taxon>
        <taxon>Pezizomycotina</taxon>
        <taxon>Sordariomycetes</taxon>
        <taxon>Hypocreomycetidae</taxon>
        <taxon>Microascales</taxon>
        <taxon>Ceratocystidaceae</taxon>
        <taxon>Ceratocystis</taxon>
    </lineage>
</organism>
<protein>
    <submittedName>
        <fullName evidence="2">Uncharacterized protein</fullName>
    </submittedName>
</protein>
<proteinExistence type="predicted"/>
<dbReference type="Proteomes" id="UP001583280">
    <property type="component" value="Unassembled WGS sequence"/>
</dbReference>
<keyword evidence="3" id="KW-1185">Reference proteome</keyword>
<feature type="compositionally biased region" description="Low complexity" evidence="1">
    <location>
        <begin position="184"/>
        <end position="193"/>
    </location>
</feature>
<comment type="caution">
    <text evidence="2">The sequence shown here is derived from an EMBL/GenBank/DDBJ whole genome shotgun (WGS) entry which is preliminary data.</text>
</comment>